<evidence type="ECO:0000256" key="5">
    <source>
        <dbReference type="ARBA" id="ARBA00022989"/>
    </source>
</evidence>
<accession>E6QJN2</accession>
<keyword evidence="3" id="KW-1003">Cell membrane</keyword>
<feature type="transmembrane region" description="Helical" evidence="7">
    <location>
        <begin position="12"/>
        <end position="45"/>
    </location>
</feature>
<organism evidence="8">
    <name type="scientific">mine drainage metagenome</name>
    <dbReference type="NCBI Taxonomy" id="410659"/>
    <lineage>
        <taxon>unclassified sequences</taxon>
        <taxon>metagenomes</taxon>
        <taxon>ecological metagenomes</taxon>
    </lineage>
</organism>
<dbReference type="Pfam" id="PF01925">
    <property type="entry name" value="TauE"/>
    <property type="match status" value="1"/>
</dbReference>
<evidence type="ECO:0000256" key="3">
    <source>
        <dbReference type="ARBA" id="ARBA00022475"/>
    </source>
</evidence>
<comment type="caution">
    <text evidence="8">The sequence shown here is derived from an EMBL/GenBank/DDBJ whole genome shotgun (WGS) entry which is preliminary data.</text>
</comment>
<comment type="subcellular location">
    <subcellularLocation>
        <location evidence="1">Cell membrane</location>
        <topology evidence="1">Multi-pass membrane protein</topology>
    </subcellularLocation>
</comment>
<dbReference type="PANTHER" id="PTHR30269:SF0">
    <property type="entry name" value="MEMBRANE TRANSPORTER PROTEIN YFCA-RELATED"/>
    <property type="match status" value="1"/>
</dbReference>
<evidence type="ECO:0008006" key="9">
    <source>
        <dbReference type="Google" id="ProtNLM"/>
    </source>
</evidence>
<keyword evidence="6 7" id="KW-0472">Membrane</keyword>
<gene>
    <name evidence="8" type="ORF">CARN6_0783</name>
</gene>
<evidence type="ECO:0000256" key="6">
    <source>
        <dbReference type="ARBA" id="ARBA00023136"/>
    </source>
</evidence>
<dbReference type="GO" id="GO:0005886">
    <property type="term" value="C:plasma membrane"/>
    <property type="evidence" value="ECO:0007669"/>
    <property type="project" value="UniProtKB-SubCell"/>
</dbReference>
<feature type="transmembrane region" description="Helical" evidence="7">
    <location>
        <begin position="182"/>
        <end position="202"/>
    </location>
</feature>
<dbReference type="InterPro" id="IPR052017">
    <property type="entry name" value="TSUP"/>
</dbReference>
<dbReference type="AlphaFoldDB" id="E6QJN2"/>
<evidence type="ECO:0000256" key="1">
    <source>
        <dbReference type="ARBA" id="ARBA00004651"/>
    </source>
</evidence>
<evidence type="ECO:0000313" key="8">
    <source>
        <dbReference type="EMBL" id="CBI07449.1"/>
    </source>
</evidence>
<proteinExistence type="predicted"/>
<evidence type="ECO:0000256" key="4">
    <source>
        <dbReference type="ARBA" id="ARBA00022692"/>
    </source>
</evidence>
<keyword evidence="5 7" id="KW-1133">Transmembrane helix</keyword>
<feature type="transmembrane region" description="Helical" evidence="7">
    <location>
        <begin position="149"/>
        <end position="170"/>
    </location>
</feature>
<dbReference type="PANTHER" id="PTHR30269">
    <property type="entry name" value="TRANSMEMBRANE PROTEIN YFCA"/>
    <property type="match status" value="1"/>
</dbReference>
<dbReference type="EMBL" id="CABQ01000089">
    <property type="protein sequence ID" value="CBI07449.1"/>
    <property type="molecule type" value="Genomic_DNA"/>
</dbReference>
<feature type="transmembrane region" description="Helical" evidence="7">
    <location>
        <begin position="236"/>
        <end position="254"/>
    </location>
</feature>
<evidence type="ECO:0000256" key="2">
    <source>
        <dbReference type="ARBA" id="ARBA00022448"/>
    </source>
</evidence>
<keyword evidence="2" id="KW-0813">Transport</keyword>
<keyword evidence="4 7" id="KW-0812">Transmembrane</keyword>
<reference evidence="8" key="1">
    <citation type="submission" date="2009-10" db="EMBL/GenBank/DDBJ databases">
        <title>Diversity of trophic interactions inside an arsenic-rich microbial ecosystem.</title>
        <authorList>
            <person name="Bertin P.N."/>
            <person name="Heinrich-Salmeron A."/>
            <person name="Pelletier E."/>
            <person name="Goulhen-Chollet F."/>
            <person name="Arsene-Ploetze F."/>
            <person name="Gallien S."/>
            <person name="Calteau A."/>
            <person name="Vallenet D."/>
            <person name="Casiot C."/>
            <person name="Chane-Woon-Ming B."/>
            <person name="Giloteaux L."/>
            <person name="Barakat M."/>
            <person name="Bonnefoy V."/>
            <person name="Bruneel O."/>
            <person name="Chandler M."/>
            <person name="Cleiss J."/>
            <person name="Duran R."/>
            <person name="Elbaz-Poulichet F."/>
            <person name="Fonknechten N."/>
            <person name="Lauga B."/>
            <person name="Mornico D."/>
            <person name="Ortet P."/>
            <person name="Schaeffer C."/>
            <person name="Siguier P."/>
            <person name="Alexander Thil Smith A."/>
            <person name="Van Dorsselaer A."/>
            <person name="Weissenbach J."/>
            <person name="Medigue C."/>
            <person name="Le Paslier D."/>
        </authorList>
    </citation>
    <scope>NUCLEOTIDE SEQUENCE</scope>
</reference>
<protein>
    <recommendedName>
        <fullName evidence="9">Membrane transporter protein</fullName>
    </recommendedName>
</protein>
<evidence type="ECO:0000256" key="7">
    <source>
        <dbReference type="SAM" id="Phobius"/>
    </source>
</evidence>
<dbReference type="InterPro" id="IPR002781">
    <property type="entry name" value="TM_pro_TauE-like"/>
</dbReference>
<sequence length="255" mass="27795">MPTLQSVTTEWWLIPALFTAGMGAGFINVLAGAGSMLTLPVLIFVGLDPITANGTNRISILLENLTAVRTFYRHNLVDLKKGMKLALWTLPGAILGAIASVHIGNLWFQRILVIVLALSTVSLFFPTRATEKDTRPDGMASPWLYPTMLGLGFYGGFMQLGIGFLFILALRHLLTKNLAQVNAYKTLIVALYTLPTILIFAWMGQVHWGLGLVIAIGGMIGARLATGLTVSRRGELWVKVMMAIIISLMAAKLWV</sequence>
<feature type="transmembrane region" description="Helical" evidence="7">
    <location>
        <begin position="85"/>
        <end position="104"/>
    </location>
</feature>
<feature type="transmembrane region" description="Helical" evidence="7">
    <location>
        <begin position="111"/>
        <end position="129"/>
    </location>
</feature>
<feature type="transmembrane region" description="Helical" evidence="7">
    <location>
        <begin position="208"/>
        <end position="224"/>
    </location>
</feature>
<name>E6QJN2_9ZZZZ</name>